<gene>
    <name evidence="1" type="ORF">M9Y10_031828</name>
</gene>
<comment type="caution">
    <text evidence="1">The sequence shown here is derived from an EMBL/GenBank/DDBJ whole genome shotgun (WGS) entry which is preliminary data.</text>
</comment>
<organism evidence="1 2">
    <name type="scientific">Tritrichomonas musculus</name>
    <dbReference type="NCBI Taxonomy" id="1915356"/>
    <lineage>
        <taxon>Eukaryota</taxon>
        <taxon>Metamonada</taxon>
        <taxon>Parabasalia</taxon>
        <taxon>Tritrichomonadida</taxon>
        <taxon>Tritrichomonadidae</taxon>
        <taxon>Tritrichomonas</taxon>
    </lineage>
</organism>
<proteinExistence type="predicted"/>
<dbReference type="EMBL" id="JAPFFF010000051">
    <property type="protein sequence ID" value="KAK8839473.1"/>
    <property type="molecule type" value="Genomic_DNA"/>
</dbReference>
<accession>A0ABR2GZV4</accession>
<dbReference type="Gene3D" id="2.60.120.260">
    <property type="entry name" value="Galactose-binding domain-like"/>
    <property type="match status" value="1"/>
</dbReference>
<evidence type="ECO:0000313" key="1">
    <source>
        <dbReference type="EMBL" id="KAK8839473.1"/>
    </source>
</evidence>
<protein>
    <recommendedName>
        <fullName evidence="3">F5/8 type C domain-containing protein</fullName>
    </recommendedName>
</protein>
<name>A0ABR2GZV4_9EUKA</name>
<reference evidence="1 2" key="1">
    <citation type="submission" date="2024-04" db="EMBL/GenBank/DDBJ databases">
        <title>Tritrichomonas musculus Genome.</title>
        <authorList>
            <person name="Alves-Ferreira E."/>
            <person name="Grigg M."/>
            <person name="Lorenzi H."/>
            <person name="Galac M."/>
        </authorList>
    </citation>
    <scope>NUCLEOTIDE SEQUENCE [LARGE SCALE GENOMIC DNA]</scope>
    <source>
        <strain evidence="1 2">EAF2021</strain>
    </source>
</reference>
<dbReference type="Proteomes" id="UP001470230">
    <property type="component" value="Unassembled WGS sequence"/>
</dbReference>
<sequence length="433" mass="50652">MCENISFELNATSLLAIPFHLYDEDFTFIVNDQEFKTCRLIAHLLSPKIIQNQINDPTNSQFVIKTRSKGNFQIFLDIFKNQHINFPTSEKTFIEEVINILGNTSFTFHHPQNSSKTTLDNIFDHLNQNLIHPVINSRLIQENIDFISSHFYEFKEEVLIEKFRDIEIDYIEKILNNSKLRLDTEDQLISIVNELYSIDSKFSTLYEFINFNVISEREMINFLSIFNIDDLTTSTWKKISERLLAKIALIDPIKGNRYRKLAMTGFLIQLPYIESFIFNGIINCLIKKNKDSIEITSSWPNNNFDANNVILFNDVEKSFSTSGENSFICFDFKDYRVIPKNYSIRSWKSGQNSSHPRGWVIEGSNDNNKFEILDEQRDCPFLNGSSITHTFDIENPQNKSFRFLRIRSIMPDWNNTNNLDINSIEFYGGLTFN</sequence>
<evidence type="ECO:0008006" key="3">
    <source>
        <dbReference type="Google" id="ProtNLM"/>
    </source>
</evidence>
<evidence type="ECO:0000313" key="2">
    <source>
        <dbReference type="Proteomes" id="UP001470230"/>
    </source>
</evidence>
<keyword evidence="2" id="KW-1185">Reference proteome</keyword>